<dbReference type="EMBL" id="LSRS01000005">
    <property type="protein sequence ID" value="KAF1084428.1"/>
    <property type="molecule type" value="Genomic_DNA"/>
</dbReference>
<reference evidence="1" key="1">
    <citation type="submission" date="2016-02" db="EMBL/GenBank/DDBJ databases">
        <title>Draft Genome Sequence of Sporotomaculum syntrophicum Strain FB, a Syntrophic Benzoate Degrader.</title>
        <authorList>
            <person name="Nobu M.K."/>
            <person name="Narihiro T."/>
            <person name="Qiu Y.-L."/>
            <person name="Ohashi A."/>
            <person name="Liu W.-T."/>
            <person name="Yuji S."/>
        </authorList>
    </citation>
    <scope>NUCLEOTIDE SEQUENCE</scope>
    <source>
        <strain evidence="1">FB</strain>
    </source>
</reference>
<dbReference type="RefSeq" id="WP_243153023.1">
    <property type="nucleotide sequence ID" value="NZ_LSRS01000005.1"/>
</dbReference>
<evidence type="ECO:0000313" key="1">
    <source>
        <dbReference type="EMBL" id="KAF1084428.1"/>
    </source>
</evidence>
<dbReference type="AlphaFoldDB" id="A0A9D2WNG6"/>
<protein>
    <submittedName>
        <fullName evidence="1">Uncharacterized protein</fullName>
    </submittedName>
</protein>
<dbReference type="Proteomes" id="UP000798488">
    <property type="component" value="Unassembled WGS sequence"/>
</dbReference>
<keyword evidence="2" id="KW-1185">Reference proteome</keyword>
<accession>A0A9D2WNG6</accession>
<sequence>MAKTVFSGVRAKWLYLYDEYIALFPDDVREILEQVRQIIRQAALTL</sequence>
<comment type="caution">
    <text evidence="1">The sequence shown here is derived from an EMBL/GenBank/DDBJ whole genome shotgun (WGS) entry which is preliminary data.</text>
</comment>
<name>A0A9D2WNG6_9FIRM</name>
<gene>
    <name evidence="1" type="ORF">SPSYN_02205</name>
</gene>
<evidence type="ECO:0000313" key="2">
    <source>
        <dbReference type="Proteomes" id="UP000798488"/>
    </source>
</evidence>
<proteinExistence type="predicted"/>
<dbReference type="SUPFAM" id="SSF159888">
    <property type="entry name" value="YdhG-like"/>
    <property type="match status" value="1"/>
</dbReference>
<organism evidence="1 2">
    <name type="scientific">Sporotomaculum syntrophicum</name>
    <dbReference type="NCBI Taxonomy" id="182264"/>
    <lineage>
        <taxon>Bacteria</taxon>
        <taxon>Bacillati</taxon>
        <taxon>Bacillota</taxon>
        <taxon>Clostridia</taxon>
        <taxon>Eubacteriales</taxon>
        <taxon>Desulfallaceae</taxon>
        <taxon>Sporotomaculum</taxon>
    </lineage>
</organism>